<dbReference type="Gene3D" id="3.60.20.10">
    <property type="entry name" value="Glutamine Phosphoribosylpyrophosphate, subunit 1, domain 1"/>
    <property type="match status" value="1"/>
</dbReference>
<gene>
    <name evidence="9" type="ORF">QYM36_002125</name>
</gene>
<organism evidence="9 10">
    <name type="scientific">Artemia franciscana</name>
    <name type="common">Brine shrimp</name>
    <name type="synonym">Artemia sanfranciscana</name>
    <dbReference type="NCBI Taxonomy" id="6661"/>
    <lineage>
        <taxon>Eukaryota</taxon>
        <taxon>Metazoa</taxon>
        <taxon>Ecdysozoa</taxon>
        <taxon>Arthropoda</taxon>
        <taxon>Crustacea</taxon>
        <taxon>Branchiopoda</taxon>
        <taxon>Anostraca</taxon>
        <taxon>Artemiidae</taxon>
        <taxon>Artemia</taxon>
    </lineage>
</organism>
<comment type="subcellular location">
    <subcellularLocation>
        <location evidence="8">Cytoplasm</location>
    </subcellularLocation>
    <subcellularLocation>
        <location evidence="8">Nucleus</location>
    </subcellularLocation>
</comment>
<keyword evidence="2 8" id="KW-0963">Cytoplasm</keyword>
<dbReference type="InterPro" id="IPR016050">
    <property type="entry name" value="Proteasome_bsu_CS"/>
</dbReference>
<proteinExistence type="inferred from homology"/>
<dbReference type="PANTHER" id="PTHR32194">
    <property type="entry name" value="METALLOPROTEASE TLDD"/>
    <property type="match status" value="1"/>
</dbReference>
<dbReference type="AlphaFoldDB" id="A0AA88I967"/>
<dbReference type="Pfam" id="PF00227">
    <property type="entry name" value="Proteasome"/>
    <property type="match status" value="1"/>
</dbReference>
<dbReference type="InterPro" id="IPR029055">
    <property type="entry name" value="Ntn_hydrolases_N"/>
</dbReference>
<comment type="subunit">
    <text evidence="8">Component of the proteasome complex.</text>
</comment>
<sequence length="219" mass="24602">MECIIGVAFKDFVILATDATSVSSIIVQKHNEEKVYKLSDHLMMAVSGASGDTHQFAEFIAKNVQLYKMRNNYELSTAAAAHFTRQNLAQSLRSRSAYNVNMLLAGFDKDAGGELFFLDYLAASIKLNYGAHGYGGMFATSILDRYYRKDMNEDEAYKLVKMCVSDIHRRLLVNLARFHVHVVDRDGLRKLDPIVIEGDNLVLGKRPGDEPMVLEELMA</sequence>
<dbReference type="EMBL" id="JAVRJZ010000004">
    <property type="protein sequence ID" value="KAK2723678.1"/>
    <property type="molecule type" value="Genomic_DNA"/>
</dbReference>
<dbReference type="GO" id="GO:0010498">
    <property type="term" value="P:proteasomal protein catabolic process"/>
    <property type="evidence" value="ECO:0007669"/>
    <property type="project" value="InterPro"/>
</dbReference>
<evidence type="ECO:0000256" key="7">
    <source>
        <dbReference type="ARBA" id="ARBA00049625"/>
    </source>
</evidence>
<comment type="subunit">
    <text evidence="1">The 26S proteasome consists of a 20S proteasome core and two 19S regulatory subunits. The 20S proteasome core is a barrel-shaped complex made of 28 subunits that are arranged in four stacked rings. The two outer rings are each formed by seven alpha subunits, and the two inner rings are formed by seven beta subunits. The proteolytic activity is exerted by three beta-subunits PSMB5, PSMB6 and PSMB7.</text>
</comment>
<comment type="function">
    <text evidence="7">Non-catalytic component of the 20S core proteasome complex involved in the proteolytic degradation of most intracellular proteins. This complex plays numerous essential roles within the cell by associating with different regulatory particles. Associated with two 19S regulatory particles, forms the 26S proteasome and thus participates in the ATP-dependent degradation of ubiquitinated proteins. The 26S proteasome plays a key role in the maintenance of protein homeostasis by removing misfolded or damaged proteins that could impair cellular functions, and by removing proteins whose functions are no longer required. Associated with the PA200 or PA28, the 20S proteasome mediates ubiquitin-independent protein degradation. This type of proteolysis is required in several pathways including spermatogenesis (20S-PA200 complex) or generation of a subset of MHC class I-presented antigenic peptides (20S-PA28 complex).</text>
</comment>
<dbReference type="InterPro" id="IPR001353">
    <property type="entry name" value="Proteasome_sua/b"/>
</dbReference>
<keyword evidence="4 8" id="KW-0539">Nucleus</keyword>
<evidence type="ECO:0000256" key="6">
    <source>
        <dbReference type="ARBA" id="ARBA00026071"/>
    </source>
</evidence>
<dbReference type="InterPro" id="IPR023333">
    <property type="entry name" value="Proteasome_suB-type"/>
</dbReference>
<evidence type="ECO:0000256" key="2">
    <source>
        <dbReference type="ARBA" id="ARBA00022490"/>
    </source>
</evidence>
<comment type="similarity">
    <text evidence="8">Belongs to the peptidase T1B family.</text>
</comment>
<evidence type="ECO:0000256" key="5">
    <source>
        <dbReference type="ARBA" id="ARBA00024953"/>
    </source>
</evidence>
<dbReference type="GO" id="GO:0005839">
    <property type="term" value="C:proteasome core complex"/>
    <property type="evidence" value="ECO:0007669"/>
    <property type="project" value="InterPro"/>
</dbReference>
<evidence type="ECO:0000256" key="8">
    <source>
        <dbReference type="RuleBase" id="RU004203"/>
    </source>
</evidence>
<dbReference type="PANTHER" id="PTHR32194:SF2">
    <property type="entry name" value="PROTEASOME SUBUNIT BETA TYPE-1"/>
    <property type="match status" value="1"/>
</dbReference>
<comment type="function">
    <text evidence="8">Component of the proteasome, a multicatalytic proteinase complex which is characterized by its ability to cleave peptides with Arg, Phe, Tyr, Leu, and Glu adjacent to the leaving group at neutral or slightly basic pH. The proteasome has an ATP-dependent proteolytic activity.</text>
</comment>
<keyword evidence="3 8" id="KW-0647">Proteasome</keyword>
<dbReference type="PROSITE" id="PS00854">
    <property type="entry name" value="PROTEASOME_BETA_1"/>
    <property type="match status" value="1"/>
</dbReference>
<dbReference type="GO" id="GO:0005737">
    <property type="term" value="C:cytoplasm"/>
    <property type="evidence" value="ECO:0007669"/>
    <property type="project" value="UniProtKB-SubCell"/>
</dbReference>
<comment type="function">
    <text evidence="5">Non-catalytic component of the proteasome, a multicatalytic proteinase complex which is characterized by its ability to cleave peptides with Arg, Phe, Tyr, Leu, and Glu adjacent to the leaving group at neutral or slightly basic pH. The proteasome has an ATP-dependent proteolytic activity.</text>
</comment>
<protein>
    <recommendedName>
        <fullName evidence="8">Proteasome subunit beta</fullName>
    </recommendedName>
</protein>
<evidence type="ECO:0000256" key="4">
    <source>
        <dbReference type="ARBA" id="ARBA00023242"/>
    </source>
</evidence>
<evidence type="ECO:0000256" key="3">
    <source>
        <dbReference type="ARBA" id="ARBA00022942"/>
    </source>
</evidence>
<dbReference type="PROSITE" id="PS51476">
    <property type="entry name" value="PROTEASOME_BETA_2"/>
    <property type="match status" value="1"/>
</dbReference>
<reference evidence="9" key="1">
    <citation type="submission" date="2023-07" db="EMBL/GenBank/DDBJ databases">
        <title>Chromosome-level genome assembly of Artemia franciscana.</title>
        <authorList>
            <person name="Jo E."/>
        </authorList>
    </citation>
    <scope>NUCLEOTIDE SEQUENCE</scope>
    <source>
        <tissue evidence="9">Whole body</tissue>
    </source>
</reference>
<dbReference type="CDD" id="cd03758">
    <property type="entry name" value="proteasome_beta_type_2"/>
    <property type="match status" value="1"/>
</dbReference>
<evidence type="ECO:0000313" key="9">
    <source>
        <dbReference type="EMBL" id="KAK2723678.1"/>
    </source>
</evidence>
<dbReference type="Proteomes" id="UP001187531">
    <property type="component" value="Unassembled WGS sequence"/>
</dbReference>
<evidence type="ECO:0000313" key="10">
    <source>
        <dbReference type="Proteomes" id="UP001187531"/>
    </source>
</evidence>
<dbReference type="InterPro" id="IPR035206">
    <property type="entry name" value="Proteasome_beta2"/>
</dbReference>
<comment type="subunit">
    <text evidence="6">The 26S proteasome consists of a 20S proteasome core and two 19S regulatory subunits. The 20S proteasome core is composed of 28 subunits that are arranged in four stacked rings, resulting in a barrel-shaped structure. The two end rings are each formed by seven alpha subunits, and the two central rings are each formed by seven beta subunits. The catalytic chamber with the active sites is on the inside of the barrel.</text>
</comment>
<accession>A0AA88I967</accession>
<dbReference type="FunFam" id="3.60.20.10:FF:000008">
    <property type="entry name" value="Proteasome subunit beta type-4"/>
    <property type="match status" value="1"/>
</dbReference>
<dbReference type="SUPFAM" id="SSF56235">
    <property type="entry name" value="N-terminal nucleophile aminohydrolases (Ntn hydrolases)"/>
    <property type="match status" value="1"/>
</dbReference>
<keyword evidence="10" id="KW-1185">Reference proteome</keyword>
<name>A0AA88I967_ARTSF</name>
<dbReference type="GO" id="GO:0005634">
    <property type="term" value="C:nucleus"/>
    <property type="evidence" value="ECO:0007669"/>
    <property type="project" value="UniProtKB-SubCell"/>
</dbReference>
<comment type="caution">
    <text evidence="9">The sequence shown here is derived from an EMBL/GenBank/DDBJ whole genome shotgun (WGS) entry which is preliminary data.</text>
</comment>
<evidence type="ECO:0000256" key="1">
    <source>
        <dbReference type="ARBA" id="ARBA00011656"/>
    </source>
</evidence>